<proteinExistence type="predicted"/>
<evidence type="ECO:0000313" key="1">
    <source>
        <dbReference type="EMBL" id="QBZ62853.1"/>
    </source>
</evidence>
<protein>
    <submittedName>
        <fullName evidence="1">Uncharacterized protein</fullName>
    </submittedName>
</protein>
<accession>A0A4P7NL52</accession>
<evidence type="ECO:0000313" key="2">
    <source>
        <dbReference type="Proteomes" id="UP000294847"/>
    </source>
</evidence>
<name>A0A4P7NL52_PYROR</name>
<dbReference type="AlphaFoldDB" id="A0A4P7NL52"/>
<reference evidence="1 2" key="1">
    <citation type="journal article" date="2019" name="Mol. Biol. Evol.">
        <title>Blast fungal genomes show frequent chromosomal changes, gene gains and losses, and effector gene turnover.</title>
        <authorList>
            <person name="Gomez Luciano L.B."/>
            <person name="Jason Tsai I."/>
            <person name="Chuma I."/>
            <person name="Tosa Y."/>
            <person name="Chen Y.H."/>
            <person name="Li J.Y."/>
            <person name="Li M.Y."/>
            <person name="Jade Lu M.Y."/>
            <person name="Nakayashiki H."/>
            <person name="Li W.H."/>
        </authorList>
    </citation>
    <scope>NUCLEOTIDE SEQUENCE [LARGE SCALE GENOMIC DNA]</scope>
    <source>
        <strain evidence="1">MZ5-1-6</strain>
    </source>
</reference>
<organism evidence="1 2">
    <name type="scientific">Pyricularia oryzae</name>
    <name type="common">Rice blast fungus</name>
    <name type="synonym">Magnaporthe oryzae</name>
    <dbReference type="NCBI Taxonomy" id="318829"/>
    <lineage>
        <taxon>Eukaryota</taxon>
        <taxon>Fungi</taxon>
        <taxon>Dikarya</taxon>
        <taxon>Ascomycota</taxon>
        <taxon>Pezizomycotina</taxon>
        <taxon>Sordariomycetes</taxon>
        <taxon>Sordariomycetidae</taxon>
        <taxon>Magnaporthales</taxon>
        <taxon>Pyriculariaceae</taxon>
        <taxon>Pyricularia</taxon>
    </lineage>
</organism>
<sequence>MRLRRLLKTLRTCPLPRGRKLLGKLAEYIECGLVHGQTPEKHLRRGISRVASLSARGAKKPRVRSYTITRFTVFICHSRSPLLVQIFKPTLWRLTMQTGCSVGD</sequence>
<gene>
    <name evidence="1" type="ORF">PoMZ_11740</name>
</gene>
<dbReference type="Proteomes" id="UP000294847">
    <property type="component" value="Chromosome 5"/>
</dbReference>
<dbReference type="EMBL" id="CP034208">
    <property type="protein sequence ID" value="QBZ62853.1"/>
    <property type="molecule type" value="Genomic_DNA"/>
</dbReference>